<evidence type="ECO:0000313" key="16">
    <source>
        <dbReference type="EMBL" id="KAJ4834001.1"/>
    </source>
</evidence>
<dbReference type="PANTHER" id="PTHR47470">
    <property type="entry name" value="CHOLESTEROL OXIDASE"/>
    <property type="match status" value="1"/>
</dbReference>
<keyword evidence="4" id="KW-0274">FAD</keyword>
<dbReference type="InterPro" id="IPR052542">
    <property type="entry name" value="Cholesterol_Oxidase"/>
</dbReference>
<dbReference type="GO" id="GO:0016995">
    <property type="term" value="F:cholesterol oxidase activity"/>
    <property type="evidence" value="ECO:0007669"/>
    <property type="project" value="UniProtKB-EC"/>
</dbReference>
<keyword evidence="17" id="KW-1185">Reference proteome</keyword>
<evidence type="ECO:0000256" key="8">
    <source>
        <dbReference type="ARBA" id="ARBA00023221"/>
    </source>
</evidence>
<evidence type="ECO:0000256" key="13">
    <source>
        <dbReference type="ARBA" id="ARBA00049744"/>
    </source>
</evidence>
<evidence type="ECO:0000313" key="17">
    <source>
        <dbReference type="Proteomes" id="UP001141552"/>
    </source>
</evidence>
<evidence type="ECO:0000256" key="6">
    <source>
        <dbReference type="ARBA" id="ARBA00023098"/>
    </source>
</evidence>
<comment type="pathway">
    <text evidence="11">Steroid metabolism; cholesterol degradation.</text>
</comment>
<comment type="caution">
    <text evidence="16">The sequence shown here is derived from an EMBL/GenBank/DDBJ whole genome shotgun (WGS) entry which is preliminary data.</text>
</comment>
<evidence type="ECO:0000256" key="4">
    <source>
        <dbReference type="ARBA" id="ARBA00022827"/>
    </source>
</evidence>
<evidence type="ECO:0000259" key="15">
    <source>
        <dbReference type="Pfam" id="PF05199"/>
    </source>
</evidence>
<evidence type="ECO:0000256" key="3">
    <source>
        <dbReference type="ARBA" id="ARBA00022630"/>
    </source>
</evidence>
<keyword evidence="9" id="KW-0413">Isomerase</keyword>
<keyword evidence="6" id="KW-0443">Lipid metabolism</keyword>
<dbReference type="EMBL" id="JAKUCV010004801">
    <property type="protein sequence ID" value="KAJ4834001.1"/>
    <property type="molecule type" value="Genomic_DNA"/>
</dbReference>
<evidence type="ECO:0000256" key="9">
    <source>
        <dbReference type="ARBA" id="ARBA00023235"/>
    </source>
</evidence>
<dbReference type="Gene3D" id="3.50.50.60">
    <property type="entry name" value="FAD/NAD(P)-binding domain"/>
    <property type="match status" value="1"/>
</dbReference>
<dbReference type="InterPro" id="IPR036188">
    <property type="entry name" value="FAD/NAD-bd_sf"/>
</dbReference>
<evidence type="ECO:0000256" key="5">
    <source>
        <dbReference type="ARBA" id="ARBA00023002"/>
    </source>
</evidence>
<dbReference type="GO" id="GO:0004769">
    <property type="term" value="F:steroid Delta-isomerase activity"/>
    <property type="evidence" value="ECO:0007669"/>
    <property type="project" value="UniProtKB-EC"/>
</dbReference>
<comment type="cofactor">
    <cofactor evidence="1">
        <name>FAD</name>
        <dbReference type="ChEBI" id="CHEBI:57692"/>
    </cofactor>
</comment>
<proteinExistence type="predicted"/>
<dbReference type="EC" id="1.1.3.6" evidence="12"/>
<organism evidence="16 17">
    <name type="scientific">Turnera subulata</name>
    <dbReference type="NCBI Taxonomy" id="218843"/>
    <lineage>
        <taxon>Eukaryota</taxon>
        <taxon>Viridiplantae</taxon>
        <taxon>Streptophyta</taxon>
        <taxon>Embryophyta</taxon>
        <taxon>Tracheophyta</taxon>
        <taxon>Spermatophyta</taxon>
        <taxon>Magnoliopsida</taxon>
        <taxon>eudicotyledons</taxon>
        <taxon>Gunneridae</taxon>
        <taxon>Pentapetalae</taxon>
        <taxon>rosids</taxon>
        <taxon>fabids</taxon>
        <taxon>Malpighiales</taxon>
        <taxon>Passifloraceae</taxon>
        <taxon>Turnera</taxon>
    </lineage>
</organism>
<dbReference type="EC" id="5.3.3.1" evidence="10"/>
<dbReference type="AlphaFoldDB" id="A0A9Q0J945"/>
<sequence length="212" mass="23360">MVLNAMGYDKSDGKITFNKSSNKICFRPPHDPLLPRKVEAFQKLTKKLGGILFMSRYRSTSVHLLGGCNASPDSSGGVCSHKGQVFHSKNPSTVHQGLYVCDASVIPCSIGINPCLTIATATKHISKHLVKDILNYKAHRREDFIGVTDNSNPVADTWISFGHSMQLHSSGQRNYEGLFGGCSMHCLSENGNELPEEYYCVDILLDKNQKEA</sequence>
<keyword evidence="8" id="KW-0753">Steroid metabolism</keyword>
<dbReference type="PANTHER" id="PTHR47470:SF1">
    <property type="entry name" value="FAD-DEPENDENT OXIDOREDUCTASE 2 FAD BINDING DOMAIN-CONTAINING PROTEIN"/>
    <property type="match status" value="1"/>
</dbReference>
<dbReference type="Gene3D" id="3.30.410.10">
    <property type="entry name" value="Cholesterol Oxidase, domain 2"/>
    <property type="match status" value="1"/>
</dbReference>
<reference evidence="16" key="2">
    <citation type="journal article" date="2023" name="Plants (Basel)">
        <title>Annotation of the Turnera subulata (Passifloraceae) Draft Genome Reveals the S-Locus Evolved after the Divergence of Turneroideae from Passifloroideae in a Stepwise Manner.</title>
        <authorList>
            <person name="Henning P.M."/>
            <person name="Roalson E.H."/>
            <person name="Mir W."/>
            <person name="McCubbin A.G."/>
            <person name="Shore J.S."/>
        </authorList>
    </citation>
    <scope>NUCLEOTIDE SEQUENCE</scope>
    <source>
        <strain evidence="16">F60SS</strain>
    </source>
</reference>
<name>A0A9Q0J945_9ROSI</name>
<evidence type="ECO:0000256" key="2">
    <source>
        <dbReference type="ARBA" id="ARBA00022548"/>
    </source>
</evidence>
<dbReference type="GO" id="GO:0008203">
    <property type="term" value="P:cholesterol metabolic process"/>
    <property type="evidence" value="ECO:0007669"/>
    <property type="project" value="UniProtKB-KW"/>
</dbReference>
<keyword evidence="3" id="KW-0285">Flavoprotein</keyword>
<reference evidence="16" key="1">
    <citation type="submission" date="2022-02" db="EMBL/GenBank/DDBJ databases">
        <authorList>
            <person name="Henning P.M."/>
            <person name="McCubbin A.G."/>
            <person name="Shore J.S."/>
        </authorList>
    </citation>
    <scope>NUCLEOTIDE SEQUENCE</scope>
    <source>
        <strain evidence="16">F60SS</strain>
        <tissue evidence="16">Leaves</tissue>
    </source>
</reference>
<evidence type="ECO:0000256" key="12">
    <source>
        <dbReference type="ARBA" id="ARBA00049723"/>
    </source>
</evidence>
<dbReference type="InterPro" id="IPR007867">
    <property type="entry name" value="GMC_OxRtase_C"/>
</dbReference>
<dbReference type="Proteomes" id="UP001141552">
    <property type="component" value="Unassembled WGS sequence"/>
</dbReference>
<evidence type="ECO:0000256" key="7">
    <source>
        <dbReference type="ARBA" id="ARBA00023166"/>
    </source>
</evidence>
<dbReference type="SUPFAM" id="SSF51905">
    <property type="entry name" value="FAD/NAD(P)-binding domain"/>
    <property type="match status" value="1"/>
</dbReference>
<keyword evidence="7" id="KW-1207">Sterol metabolism</keyword>
<evidence type="ECO:0000256" key="10">
    <source>
        <dbReference type="ARBA" id="ARBA00038856"/>
    </source>
</evidence>
<accession>A0A9Q0J945</accession>
<evidence type="ECO:0000256" key="14">
    <source>
        <dbReference type="ARBA" id="ARBA00049778"/>
    </source>
</evidence>
<evidence type="ECO:0000256" key="11">
    <source>
        <dbReference type="ARBA" id="ARBA00049645"/>
    </source>
</evidence>
<dbReference type="OrthoDB" id="9974421at2759"/>
<dbReference type="Pfam" id="PF05199">
    <property type="entry name" value="GMC_oxred_C"/>
    <property type="match status" value="1"/>
</dbReference>
<protein>
    <recommendedName>
        <fullName evidence="13">Cholesterol oxidase</fullName>
        <ecNumber evidence="12">1.1.3.6</ecNumber>
        <ecNumber evidence="10">5.3.3.1</ecNumber>
    </recommendedName>
    <alternativeName>
        <fullName evidence="14">Cholesterol isomerase</fullName>
    </alternativeName>
</protein>
<gene>
    <name evidence="16" type="ORF">Tsubulata_016534</name>
</gene>
<feature type="domain" description="Glucose-methanol-choline oxidoreductase C-terminal" evidence="15">
    <location>
        <begin position="53"/>
        <end position="120"/>
    </location>
</feature>
<keyword evidence="5" id="KW-0560">Oxidoreductase</keyword>
<keyword evidence="2" id="KW-0153">Cholesterol metabolism</keyword>
<evidence type="ECO:0000256" key="1">
    <source>
        <dbReference type="ARBA" id="ARBA00001974"/>
    </source>
</evidence>